<evidence type="ECO:0000256" key="2">
    <source>
        <dbReference type="ARBA" id="ARBA00023082"/>
    </source>
</evidence>
<feature type="domain" description="RNA polymerase sigma-70 region 2" evidence="5">
    <location>
        <begin position="27"/>
        <end position="90"/>
    </location>
</feature>
<dbReference type="EMBL" id="LT669839">
    <property type="protein sequence ID" value="SHD76624.1"/>
    <property type="molecule type" value="Genomic_DNA"/>
</dbReference>
<dbReference type="GO" id="GO:0003677">
    <property type="term" value="F:DNA binding"/>
    <property type="evidence" value="ECO:0007669"/>
    <property type="project" value="UniProtKB-KW"/>
</dbReference>
<dbReference type="InterPro" id="IPR036388">
    <property type="entry name" value="WH-like_DNA-bd_sf"/>
</dbReference>
<reference evidence="7 8" key="1">
    <citation type="submission" date="2016-11" db="EMBL/GenBank/DDBJ databases">
        <authorList>
            <person name="Manzoor S."/>
        </authorList>
    </citation>
    <scope>NUCLEOTIDE SEQUENCE [LARGE SCALE GENOMIC DNA]</scope>
    <source>
        <strain evidence="7">Clostridium ultunense strain Esp</strain>
    </source>
</reference>
<dbReference type="InterPro" id="IPR007627">
    <property type="entry name" value="RNA_pol_sigma70_r2"/>
</dbReference>
<dbReference type="InterPro" id="IPR014284">
    <property type="entry name" value="RNA_pol_sigma-70_dom"/>
</dbReference>
<gene>
    <name evidence="7" type="ORF">CUESP1_1251</name>
</gene>
<keyword evidence="2" id="KW-0731">Sigma factor</keyword>
<dbReference type="PRINTS" id="PR00046">
    <property type="entry name" value="SIGMA70FCT"/>
</dbReference>
<dbReference type="PANTHER" id="PTHR30385">
    <property type="entry name" value="SIGMA FACTOR F FLAGELLAR"/>
    <property type="match status" value="1"/>
</dbReference>
<dbReference type="InterPro" id="IPR013324">
    <property type="entry name" value="RNA_pol_sigma_r3/r4-like"/>
</dbReference>
<name>M1Z9Z5_9FIRM</name>
<evidence type="ECO:0000256" key="1">
    <source>
        <dbReference type="ARBA" id="ARBA00023015"/>
    </source>
</evidence>
<feature type="domain" description="RNA polymerase sigma factor 70 region 4 type 2" evidence="6">
    <location>
        <begin position="127"/>
        <end position="178"/>
    </location>
</feature>
<evidence type="ECO:0000313" key="7">
    <source>
        <dbReference type="EMBL" id="SHD76624.1"/>
    </source>
</evidence>
<evidence type="ECO:0000259" key="6">
    <source>
        <dbReference type="Pfam" id="PF08281"/>
    </source>
</evidence>
<dbReference type="RefSeq" id="WP_005584558.1">
    <property type="nucleotide sequence ID" value="NZ_LT669839.1"/>
</dbReference>
<dbReference type="InterPro" id="IPR013325">
    <property type="entry name" value="RNA_pol_sigma_r2"/>
</dbReference>
<dbReference type="Pfam" id="PF08281">
    <property type="entry name" value="Sigma70_r4_2"/>
    <property type="match status" value="1"/>
</dbReference>
<dbReference type="Pfam" id="PF04542">
    <property type="entry name" value="Sigma70_r2"/>
    <property type="match status" value="1"/>
</dbReference>
<evidence type="ECO:0000313" key="8">
    <source>
        <dbReference type="Proteomes" id="UP000245423"/>
    </source>
</evidence>
<dbReference type="HOGENOM" id="CLU_107136_1_1_9"/>
<dbReference type="NCBIfam" id="TIGR02937">
    <property type="entry name" value="sigma70-ECF"/>
    <property type="match status" value="1"/>
</dbReference>
<evidence type="ECO:0000256" key="3">
    <source>
        <dbReference type="ARBA" id="ARBA00023125"/>
    </source>
</evidence>
<keyword evidence="4" id="KW-0804">Transcription</keyword>
<keyword evidence="1" id="KW-0805">Transcription regulation</keyword>
<dbReference type="InterPro" id="IPR013249">
    <property type="entry name" value="RNA_pol_sigma70_r4_t2"/>
</dbReference>
<evidence type="ECO:0000256" key="4">
    <source>
        <dbReference type="ARBA" id="ARBA00023163"/>
    </source>
</evidence>
<dbReference type="GO" id="GO:0006352">
    <property type="term" value="P:DNA-templated transcription initiation"/>
    <property type="evidence" value="ECO:0007669"/>
    <property type="project" value="InterPro"/>
</dbReference>
<dbReference type="Proteomes" id="UP000245423">
    <property type="component" value="Chromosome 1"/>
</dbReference>
<proteinExistence type="predicted"/>
<keyword evidence="8" id="KW-1185">Reference proteome</keyword>
<keyword evidence="3" id="KW-0238">DNA-binding</keyword>
<dbReference type="GO" id="GO:0016987">
    <property type="term" value="F:sigma factor activity"/>
    <property type="evidence" value="ECO:0007669"/>
    <property type="project" value="UniProtKB-KW"/>
</dbReference>
<organism evidence="7 8">
    <name type="scientific">[Clostridium] ultunense Esp</name>
    <dbReference type="NCBI Taxonomy" id="1288971"/>
    <lineage>
        <taxon>Bacteria</taxon>
        <taxon>Bacillati</taxon>
        <taxon>Bacillota</taxon>
        <taxon>Tissierellia</taxon>
        <taxon>Tissierellales</taxon>
        <taxon>Tepidimicrobiaceae</taxon>
        <taxon>Schnuerera</taxon>
    </lineage>
</organism>
<dbReference type="OrthoDB" id="1707347at2"/>
<dbReference type="AlphaFoldDB" id="M1Z9Z5"/>
<sequence>MYKEIERLLLLSKRGNKEAKETLLLKLNPLIISSIRRYYNRIDQYDDLIQEGYETILQAIENYDPNRGVKFLGYVKAMLRYGYLEKHREKQFLSLNEPLDEGEFIDLLEGNEEEPTDIIIKREEIKILLKSLNCLTERQRQVVVEYYINRMSIDEIADKLGISYRTVVNTKTQGLNKLRKWIVK</sequence>
<dbReference type="SUPFAM" id="SSF88946">
    <property type="entry name" value="Sigma2 domain of RNA polymerase sigma factors"/>
    <property type="match status" value="1"/>
</dbReference>
<dbReference type="InterPro" id="IPR000943">
    <property type="entry name" value="RNA_pol_sigma70"/>
</dbReference>
<dbReference type="SUPFAM" id="SSF88659">
    <property type="entry name" value="Sigma3 and sigma4 domains of RNA polymerase sigma factors"/>
    <property type="match status" value="1"/>
</dbReference>
<evidence type="ECO:0000259" key="5">
    <source>
        <dbReference type="Pfam" id="PF04542"/>
    </source>
</evidence>
<accession>M1Z9Z5</accession>
<dbReference type="Gene3D" id="1.20.120.1810">
    <property type="match status" value="1"/>
</dbReference>
<protein>
    <submittedName>
        <fullName evidence="7">Putative RNA polymerase, sigma-24 subunit, ECF subfamily</fullName>
    </submittedName>
</protein>
<dbReference type="Gene3D" id="1.10.10.10">
    <property type="entry name" value="Winged helix-like DNA-binding domain superfamily/Winged helix DNA-binding domain"/>
    <property type="match status" value="1"/>
</dbReference>
<dbReference type="CDD" id="cd06171">
    <property type="entry name" value="Sigma70_r4"/>
    <property type="match status" value="1"/>
</dbReference>